<feature type="region of interest" description="Disordered" evidence="2">
    <location>
        <begin position="1"/>
        <end position="91"/>
    </location>
</feature>
<proteinExistence type="predicted"/>
<dbReference type="AlphaFoldDB" id="A0A8T0PPH6"/>
<protein>
    <recommendedName>
        <fullName evidence="3">FAE domain-containing protein</fullName>
    </recommendedName>
</protein>
<dbReference type="GO" id="GO:0016747">
    <property type="term" value="F:acyltransferase activity, transferring groups other than amino-acyl groups"/>
    <property type="evidence" value="ECO:0007669"/>
    <property type="project" value="InterPro"/>
</dbReference>
<dbReference type="InterPro" id="IPR012392">
    <property type="entry name" value="3-ktacl-CoA_syn"/>
</dbReference>
<feature type="compositionally biased region" description="Pro residues" evidence="2">
    <location>
        <begin position="38"/>
        <end position="52"/>
    </location>
</feature>
<accession>A0A8T0PPH6</accession>
<dbReference type="PANTHER" id="PTHR31561">
    <property type="entry name" value="3-KETOACYL-COA SYNTHASE"/>
    <property type="match status" value="1"/>
</dbReference>
<evidence type="ECO:0000256" key="2">
    <source>
        <dbReference type="SAM" id="MobiDB-lite"/>
    </source>
</evidence>
<reference evidence="4" key="1">
    <citation type="submission" date="2020-05" db="EMBL/GenBank/DDBJ databases">
        <title>WGS assembly of Panicum virgatum.</title>
        <authorList>
            <person name="Lovell J.T."/>
            <person name="Jenkins J."/>
            <person name="Shu S."/>
            <person name="Juenger T.E."/>
            <person name="Schmutz J."/>
        </authorList>
    </citation>
    <scope>NUCLEOTIDE SEQUENCE</scope>
    <source>
        <strain evidence="4">AP13</strain>
    </source>
</reference>
<keyword evidence="5" id="KW-1185">Reference proteome</keyword>
<comment type="caution">
    <text evidence="4">The sequence shown here is derived from an EMBL/GenBank/DDBJ whole genome shotgun (WGS) entry which is preliminary data.</text>
</comment>
<evidence type="ECO:0000259" key="3">
    <source>
        <dbReference type="Pfam" id="PF08392"/>
    </source>
</evidence>
<sequence length="272" mass="29912">MAHHPAQHGRTERRARPASRDGGRCGGRWRAPPWLQGRPPPSSSRRLPPPTCPSGRRRRLQGERGAAAPLPCPLPRRARAPPPEEDDQGVTGINLSKELPAAAARALQENLLAFAPAVLPATELLRVAFSSLRRKFLGKAAKRYRSAFRRAFQHFCIHPGGSLGAERGAAGARPLRRRHGGVAHDAAPVRQHVRQLAAVRAGLHRGQGPDEEGRPGVHDRLQPRHRLQQRGVRVHQAGGAPRRRTLGRLHPPLPCPLESLTMEIGDWAIYIY</sequence>
<feature type="domain" description="FAE" evidence="3">
    <location>
        <begin position="84"/>
        <end position="135"/>
    </location>
</feature>
<dbReference type="Pfam" id="PF08392">
    <property type="entry name" value="FAE1_CUT1_RppA"/>
    <property type="match status" value="1"/>
</dbReference>
<feature type="compositionally biased region" description="Basic and acidic residues" evidence="2">
    <location>
        <begin position="9"/>
        <end position="23"/>
    </location>
</feature>
<dbReference type="InterPro" id="IPR013601">
    <property type="entry name" value="FAE1_typ3_polyketide_synth"/>
</dbReference>
<keyword evidence="1" id="KW-0012">Acyltransferase</keyword>
<gene>
    <name evidence="4" type="ORF">PVAP13_8KG277920</name>
</gene>
<evidence type="ECO:0000313" key="5">
    <source>
        <dbReference type="Proteomes" id="UP000823388"/>
    </source>
</evidence>
<evidence type="ECO:0000313" key="4">
    <source>
        <dbReference type="EMBL" id="KAG2562975.1"/>
    </source>
</evidence>
<dbReference type="GO" id="GO:0016020">
    <property type="term" value="C:membrane"/>
    <property type="evidence" value="ECO:0007669"/>
    <property type="project" value="InterPro"/>
</dbReference>
<keyword evidence="1" id="KW-0808">Transferase</keyword>
<dbReference type="EMBL" id="CM029051">
    <property type="protein sequence ID" value="KAG2562975.1"/>
    <property type="molecule type" value="Genomic_DNA"/>
</dbReference>
<organism evidence="4 5">
    <name type="scientific">Panicum virgatum</name>
    <name type="common">Blackwell switchgrass</name>
    <dbReference type="NCBI Taxonomy" id="38727"/>
    <lineage>
        <taxon>Eukaryota</taxon>
        <taxon>Viridiplantae</taxon>
        <taxon>Streptophyta</taxon>
        <taxon>Embryophyta</taxon>
        <taxon>Tracheophyta</taxon>
        <taxon>Spermatophyta</taxon>
        <taxon>Magnoliopsida</taxon>
        <taxon>Liliopsida</taxon>
        <taxon>Poales</taxon>
        <taxon>Poaceae</taxon>
        <taxon>PACMAD clade</taxon>
        <taxon>Panicoideae</taxon>
        <taxon>Panicodae</taxon>
        <taxon>Paniceae</taxon>
        <taxon>Panicinae</taxon>
        <taxon>Panicum</taxon>
        <taxon>Panicum sect. Hiantes</taxon>
    </lineage>
</organism>
<dbReference type="GO" id="GO:0006633">
    <property type="term" value="P:fatty acid biosynthetic process"/>
    <property type="evidence" value="ECO:0007669"/>
    <property type="project" value="InterPro"/>
</dbReference>
<name>A0A8T0PPH6_PANVG</name>
<evidence type="ECO:0000256" key="1">
    <source>
        <dbReference type="ARBA" id="ARBA00023315"/>
    </source>
</evidence>
<dbReference type="Proteomes" id="UP000823388">
    <property type="component" value="Chromosome 8K"/>
</dbReference>
<feature type="region of interest" description="Disordered" evidence="2">
    <location>
        <begin position="228"/>
        <end position="247"/>
    </location>
</feature>